<dbReference type="InterPro" id="IPR016181">
    <property type="entry name" value="Acyl_CoA_acyltransferase"/>
</dbReference>
<keyword evidence="3" id="KW-1185">Reference proteome</keyword>
<evidence type="ECO:0000313" key="3">
    <source>
        <dbReference type="Proteomes" id="UP000516370"/>
    </source>
</evidence>
<organism evidence="2 3">
    <name type="scientific">Marinomonas arctica</name>
    <dbReference type="NCBI Taxonomy" id="383750"/>
    <lineage>
        <taxon>Bacteria</taxon>
        <taxon>Pseudomonadati</taxon>
        <taxon>Pseudomonadota</taxon>
        <taxon>Gammaproteobacteria</taxon>
        <taxon>Oceanospirillales</taxon>
        <taxon>Oceanospirillaceae</taxon>
        <taxon>Marinomonas</taxon>
    </lineage>
</organism>
<dbReference type="Gene3D" id="3.40.630.30">
    <property type="match status" value="1"/>
</dbReference>
<gene>
    <name evidence="2" type="ORF">IBG28_09300</name>
</gene>
<dbReference type="Proteomes" id="UP000516370">
    <property type="component" value="Chromosome"/>
</dbReference>
<dbReference type="OrthoDB" id="9784707at2"/>
<reference evidence="2 3" key="1">
    <citation type="submission" date="2020-09" db="EMBL/GenBank/DDBJ databases">
        <title>Complete genome sequence of an Arctic sea ice bacterium Marinomonas arctica BSI20414.</title>
        <authorList>
            <person name="Liao L."/>
            <person name="Chen B."/>
        </authorList>
    </citation>
    <scope>NUCLEOTIDE SEQUENCE [LARGE SCALE GENOMIC DNA]</scope>
    <source>
        <strain evidence="2 3">BSI20414</strain>
    </source>
</reference>
<feature type="domain" description="N-acetyltransferase" evidence="1">
    <location>
        <begin position="190"/>
        <end position="348"/>
    </location>
</feature>
<dbReference type="InterPro" id="IPR000182">
    <property type="entry name" value="GNAT_dom"/>
</dbReference>
<evidence type="ECO:0000313" key="2">
    <source>
        <dbReference type="EMBL" id="QNT07768.1"/>
    </source>
</evidence>
<dbReference type="PROSITE" id="PS51186">
    <property type="entry name" value="GNAT"/>
    <property type="match status" value="1"/>
</dbReference>
<keyword evidence="2" id="KW-0808">Transferase</keyword>
<dbReference type="PANTHER" id="PTHR43792">
    <property type="entry name" value="GNAT FAMILY, PUTATIVE (AFU_ORTHOLOGUE AFUA_3G00765)-RELATED-RELATED"/>
    <property type="match status" value="1"/>
</dbReference>
<accession>A0A7H1JBA2</accession>
<protein>
    <submittedName>
        <fullName evidence="2">GNAT family N-acetyltransferase</fullName>
    </submittedName>
</protein>
<dbReference type="AlphaFoldDB" id="A0A7H1JBA2"/>
<dbReference type="Pfam" id="PF13302">
    <property type="entry name" value="Acetyltransf_3"/>
    <property type="match status" value="1"/>
</dbReference>
<dbReference type="KEGG" id="mard:IBG28_09300"/>
<name>A0A7H1JBA2_9GAMM</name>
<evidence type="ECO:0000259" key="1">
    <source>
        <dbReference type="PROSITE" id="PS51186"/>
    </source>
</evidence>
<dbReference type="RefSeq" id="WP_111607588.1">
    <property type="nucleotide sequence ID" value="NZ_BMLJ01000006.1"/>
</dbReference>
<proteinExistence type="predicted"/>
<dbReference type="GO" id="GO:0016747">
    <property type="term" value="F:acyltransferase activity, transferring groups other than amino-acyl groups"/>
    <property type="evidence" value="ECO:0007669"/>
    <property type="project" value="InterPro"/>
</dbReference>
<dbReference type="InterPro" id="IPR051531">
    <property type="entry name" value="N-acetyltransferase"/>
</dbReference>
<dbReference type="EMBL" id="CP061081">
    <property type="protein sequence ID" value="QNT07768.1"/>
    <property type="molecule type" value="Genomic_DNA"/>
</dbReference>
<sequence length="383" mass="44490">MVALQKQSPVIESNAIEPHEKLEEEHCSKPSQQDWVLALRDVHRQPIYAGDRLYWMLQLRDYVYQNTLSNTELSERHFVTAKYPVSDYLLMLDLAERLCDWVMVDEISNTLLNLDADCLSNEQYSKIIVANAEACVQSGKSFQALQSVKCALLNQYQNAELLSCYRWVQYHAERANQSSIPWQDYCAAGLMLTPLESYHIDAYRWVYCKQSEGAASVADLCNLPNFSHDDDWLTWLQNCRHYHNHYLYAVIHQEWGFIGSVCLEVFNGIGFFYYWLGEDFQGYGFGPRAVAILLKLGDLHKGMTACYAKVYDNNLHSQKALEKIGFSALPIYLAAPYDNELLYYFGPDKTQRQWRDELLTLFTDMGSDFRLEVTRDYLLHHLI</sequence>
<dbReference type="SUPFAM" id="SSF55729">
    <property type="entry name" value="Acyl-CoA N-acyltransferases (Nat)"/>
    <property type="match status" value="1"/>
</dbReference>